<keyword evidence="5 6" id="KW-0472">Membrane</keyword>
<feature type="domain" description="G-protein coupled receptors family 1 profile" evidence="7">
    <location>
        <begin position="74"/>
        <end position="364"/>
    </location>
</feature>
<dbReference type="InterPro" id="IPR017452">
    <property type="entry name" value="GPCR_Rhodpsn_7TM"/>
</dbReference>
<feature type="transmembrane region" description="Helical" evidence="6">
    <location>
        <begin position="348"/>
        <end position="371"/>
    </location>
</feature>
<dbReference type="OMA" id="VAFQTWI"/>
<dbReference type="OrthoDB" id="9990906at2759"/>
<dbReference type="Proteomes" id="UP000198287">
    <property type="component" value="Unassembled WGS sequence"/>
</dbReference>
<dbReference type="PROSITE" id="PS50262">
    <property type="entry name" value="G_PROTEIN_RECEP_F1_2"/>
    <property type="match status" value="1"/>
</dbReference>
<keyword evidence="3 6" id="KW-0812">Transmembrane</keyword>
<comment type="subcellular location">
    <subcellularLocation>
        <location evidence="1">Membrane</location>
    </subcellularLocation>
</comment>
<evidence type="ECO:0000256" key="4">
    <source>
        <dbReference type="ARBA" id="ARBA00022989"/>
    </source>
</evidence>
<evidence type="ECO:0000256" key="3">
    <source>
        <dbReference type="ARBA" id="ARBA00022692"/>
    </source>
</evidence>
<name>A0A226EBV3_FOLCA</name>
<evidence type="ECO:0000313" key="9">
    <source>
        <dbReference type="Proteomes" id="UP000198287"/>
    </source>
</evidence>
<dbReference type="InterPro" id="IPR052954">
    <property type="entry name" value="GPCR-Ligand_Int"/>
</dbReference>
<comment type="caution">
    <text evidence="8">The sequence shown here is derived from an EMBL/GenBank/DDBJ whole genome shotgun (WGS) entry which is preliminary data.</text>
</comment>
<evidence type="ECO:0000259" key="7">
    <source>
        <dbReference type="PROSITE" id="PS50262"/>
    </source>
</evidence>
<proteinExistence type="inferred from homology"/>
<evidence type="ECO:0000256" key="5">
    <source>
        <dbReference type="ARBA" id="ARBA00023136"/>
    </source>
</evidence>
<feature type="transmembrane region" description="Helical" evidence="6">
    <location>
        <begin position="223"/>
        <end position="247"/>
    </location>
</feature>
<dbReference type="PROSITE" id="PS00237">
    <property type="entry name" value="G_PROTEIN_RECEP_F1_1"/>
    <property type="match status" value="1"/>
</dbReference>
<evidence type="ECO:0000313" key="8">
    <source>
        <dbReference type="EMBL" id="OXA54634.1"/>
    </source>
</evidence>
<protein>
    <submittedName>
        <fullName evidence="8">Rhodopsin, GQ-coupled</fullName>
    </submittedName>
</protein>
<dbReference type="GO" id="GO:0016020">
    <property type="term" value="C:membrane"/>
    <property type="evidence" value="ECO:0007669"/>
    <property type="project" value="UniProtKB-SubCell"/>
</dbReference>
<dbReference type="AlphaFoldDB" id="A0A226EBV3"/>
<keyword evidence="4 6" id="KW-1133">Transmembrane helix</keyword>
<dbReference type="Gene3D" id="1.20.1070.10">
    <property type="entry name" value="Rhodopsin 7-helix transmembrane proteins"/>
    <property type="match status" value="1"/>
</dbReference>
<reference evidence="8 9" key="1">
    <citation type="submission" date="2015-12" db="EMBL/GenBank/DDBJ databases">
        <title>The genome of Folsomia candida.</title>
        <authorList>
            <person name="Faddeeva A."/>
            <person name="Derks M.F."/>
            <person name="Anvar Y."/>
            <person name="Smit S."/>
            <person name="Van Straalen N."/>
            <person name="Roelofs D."/>
        </authorList>
    </citation>
    <scope>NUCLEOTIDE SEQUENCE [LARGE SCALE GENOMIC DNA]</scope>
    <source>
        <strain evidence="8 9">VU population</strain>
        <tissue evidence="8">Whole body</tissue>
    </source>
</reference>
<feature type="transmembrane region" description="Helical" evidence="6">
    <location>
        <begin position="179"/>
        <end position="198"/>
    </location>
</feature>
<dbReference type="CDD" id="cd14978">
    <property type="entry name" value="7tmA_FMRFamide_R-like"/>
    <property type="match status" value="1"/>
</dbReference>
<gene>
    <name evidence="8" type="ORF">Fcan01_10962</name>
</gene>
<feature type="transmembrane region" description="Helical" evidence="6">
    <location>
        <begin position="147"/>
        <end position="167"/>
    </location>
</feature>
<organism evidence="8 9">
    <name type="scientific">Folsomia candida</name>
    <name type="common">Springtail</name>
    <dbReference type="NCBI Taxonomy" id="158441"/>
    <lineage>
        <taxon>Eukaryota</taxon>
        <taxon>Metazoa</taxon>
        <taxon>Ecdysozoa</taxon>
        <taxon>Arthropoda</taxon>
        <taxon>Hexapoda</taxon>
        <taxon>Collembola</taxon>
        <taxon>Entomobryomorpha</taxon>
        <taxon>Isotomoidea</taxon>
        <taxon>Isotomidae</taxon>
        <taxon>Proisotominae</taxon>
        <taxon>Folsomia</taxon>
    </lineage>
</organism>
<sequence length="457" mass="52132">MEENLTLSSNCPDLESLDFQPHHPCFNLSDTTSCDEEWPCEIRIFWLQIHPFIALTRAFLSYGSLVIILLGVILNSLSAYIFLSTGLARNGSGVYLIALAFCDTGNLIANILLGVWRGASYEFNGYFMENEWLCRTHGVFVEVFQTISAWIVVAFTVERSLAVWYPLLFRQSRNRRAKLVVGSLTTVFTLFCLSKLFLTGFEKDSVFGYIPCNSRRYVWEGMAYVRVAFQTWIPTIIVFTFNCLMFWKLRKIKINRQRLSGEHTRNLPKRPGPRLKQSFINKPSPTNPMLIAVSLAYLILVFPLGAVQTVELYWNLHENVPIAVMEPQKSAYVHWLMYKILLKHIRSFFFGFYQINFAINFFLYFAAGVEFRRYLQKKVKRMCGLTKAYCCCRGIAGNFIKSRGNTPVQSCTSNCSNATSTSTLPLHVYPSPSTLIQMAKAPISGVSDKVGTFESTI</sequence>
<dbReference type="EMBL" id="LNIX01000005">
    <property type="protein sequence ID" value="OXA54634.1"/>
    <property type="molecule type" value="Genomic_DNA"/>
</dbReference>
<dbReference type="GO" id="GO:0004930">
    <property type="term" value="F:G protein-coupled receptor activity"/>
    <property type="evidence" value="ECO:0007669"/>
    <property type="project" value="InterPro"/>
</dbReference>
<evidence type="ECO:0000256" key="1">
    <source>
        <dbReference type="ARBA" id="ARBA00004370"/>
    </source>
</evidence>
<dbReference type="SUPFAM" id="SSF81321">
    <property type="entry name" value="Family A G protein-coupled receptor-like"/>
    <property type="match status" value="1"/>
</dbReference>
<dbReference type="PANTHER" id="PTHR46641:SF25">
    <property type="entry name" value="CNMAMIDE RECEPTOR-RELATED"/>
    <property type="match status" value="1"/>
</dbReference>
<accession>A0A226EBV3</accession>
<evidence type="ECO:0000256" key="6">
    <source>
        <dbReference type="SAM" id="Phobius"/>
    </source>
</evidence>
<evidence type="ECO:0000256" key="2">
    <source>
        <dbReference type="ARBA" id="ARBA00010663"/>
    </source>
</evidence>
<keyword evidence="9" id="KW-1185">Reference proteome</keyword>
<feature type="transmembrane region" description="Helical" evidence="6">
    <location>
        <begin position="95"/>
        <end position="116"/>
    </location>
</feature>
<dbReference type="InterPro" id="IPR000276">
    <property type="entry name" value="GPCR_Rhodpsn"/>
</dbReference>
<dbReference type="Pfam" id="PF00001">
    <property type="entry name" value="7tm_1"/>
    <property type="match status" value="1"/>
</dbReference>
<feature type="transmembrane region" description="Helical" evidence="6">
    <location>
        <begin position="289"/>
        <end position="307"/>
    </location>
</feature>
<dbReference type="PANTHER" id="PTHR46641">
    <property type="entry name" value="FMRFAMIDE RECEPTOR-RELATED"/>
    <property type="match status" value="1"/>
</dbReference>
<comment type="similarity">
    <text evidence="2">Belongs to the G-protein coupled receptor 1 family.</text>
</comment>
<feature type="transmembrane region" description="Helical" evidence="6">
    <location>
        <begin position="59"/>
        <end position="83"/>
    </location>
</feature>